<accession>A0AAV8ZGX1</accession>
<gene>
    <name evidence="1" type="ORF">NQ318_001030</name>
</gene>
<dbReference type="EMBL" id="JAPWTK010000002">
    <property type="protein sequence ID" value="KAJ8962637.1"/>
    <property type="molecule type" value="Genomic_DNA"/>
</dbReference>
<protein>
    <submittedName>
        <fullName evidence="1">Uncharacterized protein</fullName>
    </submittedName>
</protein>
<dbReference type="InterPro" id="IPR032675">
    <property type="entry name" value="LRR_dom_sf"/>
</dbReference>
<proteinExistence type="predicted"/>
<name>A0AAV8ZGX1_9CUCU</name>
<reference evidence="1" key="1">
    <citation type="journal article" date="2023" name="Insect Mol. Biol.">
        <title>Genome sequencing provides insights into the evolution of gene families encoding plant cell wall-degrading enzymes in longhorned beetles.</title>
        <authorList>
            <person name="Shin N.R."/>
            <person name="Okamura Y."/>
            <person name="Kirsch R."/>
            <person name="Pauchet Y."/>
        </authorList>
    </citation>
    <scope>NUCLEOTIDE SEQUENCE</scope>
    <source>
        <strain evidence="1">AMC_N1</strain>
    </source>
</reference>
<evidence type="ECO:0000313" key="1">
    <source>
        <dbReference type="EMBL" id="KAJ8962637.1"/>
    </source>
</evidence>
<comment type="caution">
    <text evidence="1">The sequence shown here is derived from an EMBL/GenBank/DDBJ whole genome shotgun (WGS) entry which is preliminary data.</text>
</comment>
<evidence type="ECO:0000313" key="2">
    <source>
        <dbReference type="Proteomes" id="UP001162162"/>
    </source>
</evidence>
<keyword evidence="2" id="KW-1185">Reference proteome</keyword>
<organism evidence="1 2">
    <name type="scientific">Aromia moschata</name>
    <dbReference type="NCBI Taxonomy" id="1265417"/>
    <lineage>
        <taxon>Eukaryota</taxon>
        <taxon>Metazoa</taxon>
        <taxon>Ecdysozoa</taxon>
        <taxon>Arthropoda</taxon>
        <taxon>Hexapoda</taxon>
        <taxon>Insecta</taxon>
        <taxon>Pterygota</taxon>
        <taxon>Neoptera</taxon>
        <taxon>Endopterygota</taxon>
        <taxon>Coleoptera</taxon>
        <taxon>Polyphaga</taxon>
        <taxon>Cucujiformia</taxon>
        <taxon>Chrysomeloidea</taxon>
        <taxon>Cerambycidae</taxon>
        <taxon>Cerambycinae</taxon>
        <taxon>Callichromatini</taxon>
        <taxon>Aromia</taxon>
    </lineage>
</organism>
<dbReference type="AlphaFoldDB" id="A0AAV8ZGX1"/>
<dbReference type="Proteomes" id="UP001162162">
    <property type="component" value="Unassembled WGS sequence"/>
</dbReference>
<sequence>MSGGDYLIEICGRYLNIYGQGALRFIDKPWSPSKAHDVTTVKFNYVNFNSVAGVMCKLKHRFPNIDNLIFKETNITCIGQLNALAEIQGLTSLYIDPEGNPICEKNWRSYAVYRLAHWGLKVINNEEVC</sequence>
<dbReference type="Gene3D" id="3.80.10.10">
    <property type="entry name" value="Ribonuclease Inhibitor"/>
    <property type="match status" value="1"/>
</dbReference>